<gene>
    <name evidence="4" type="ORF">Amac_008280</name>
</gene>
<dbReference type="AlphaFoldDB" id="A0A5M3WJL6"/>
<keyword evidence="5" id="KW-1185">Reference proteome</keyword>
<reference evidence="4 5" key="1">
    <citation type="submission" date="2019-10" db="EMBL/GenBank/DDBJ databases">
        <title>Whole genome shotgun sequence of Acrocarpospora macrocephala NBRC 16266.</title>
        <authorList>
            <person name="Ichikawa N."/>
            <person name="Kimura A."/>
            <person name="Kitahashi Y."/>
            <person name="Komaki H."/>
            <person name="Oguchi A."/>
        </authorList>
    </citation>
    <scope>NUCLEOTIDE SEQUENCE [LARGE SCALE GENOMIC DNA]</scope>
    <source>
        <strain evidence="4 5">NBRC 16266</strain>
    </source>
</reference>
<feature type="chain" id="PRO_5038489800" evidence="2">
    <location>
        <begin position="26"/>
        <end position="301"/>
    </location>
</feature>
<comment type="caution">
    <text evidence="4">The sequence shown here is derived from an EMBL/GenBank/DDBJ whole genome shotgun (WGS) entry which is preliminary data.</text>
</comment>
<protein>
    <submittedName>
        <fullName evidence="4">ABC transporter substrate-binding protein</fullName>
    </submittedName>
</protein>
<sequence length="301" mass="31915">MNQKPYFSLAASAALLALAVTGCGASGTASETSAASGGDTTAPLYQSVPEEFRDGITVAVQVNAPPLSFKGTDGTAQGEDPELLAALSKQLGIPIKIEQVSFENMLLGLNQKKYDFITQTNITTERMKIYDQLSQFNDGYNFITLKSTADFGSTIDDLCGRTIASQTGDQATEYLQGKSDACTAAGKQAIKLVQLPSLPEGYLTVASGRAEAAVAPTSTLSYFLSQEKQQLGKEWKLTGPSILSVYAGYSFPKGSKLITVVQQGIDALMKDRTYEAILTKHGLSENIADSAQVNPTPPSAE</sequence>
<proteinExistence type="predicted"/>
<dbReference type="SMART" id="SM00062">
    <property type="entry name" value="PBPb"/>
    <property type="match status" value="1"/>
</dbReference>
<dbReference type="RefSeq" id="WP_155352943.1">
    <property type="nucleotide sequence ID" value="NZ_BAAAHL010000077.1"/>
</dbReference>
<organism evidence="4 5">
    <name type="scientific">Acrocarpospora macrocephala</name>
    <dbReference type="NCBI Taxonomy" id="150177"/>
    <lineage>
        <taxon>Bacteria</taxon>
        <taxon>Bacillati</taxon>
        <taxon>Actinomycetota</taxon>
        <taxon>Actinomycetes</taxon>
        <taxon>Streptosporangiales</taxon>
        <taxon>Streptosporangiaceae</taxon>
        <taxon>Acrocarpospora</taxon>
    </lineage>
</organism>
<evidence type="ECO:0000256" key="1">
    <source>
        <dbReference type="ARBA" id="ARBA00022729"/>
    </source>
</evidence>
<evidence type="ECO:0000259" key="3">
    <source>
        <dbReference type="SMART" id="SM00062"/>
    </source>
</evidence>
<dbReference type="Proteomes" id="UP000331127">
    <property type="component" value="Unassembled WGS sequence"/>
</dbReference>
<dbReference type="OrthoDB" id="4633994at2"/>
<dbReference type="SUPFAM" id="SSF53850">
    <property type="entry name" value="Periplasmic binding protein-like II"/>
    <property type="match status" value="1"/>
</dbReference>
<dbReference type="Gene3D" id="3.40.190.10">
    <property type="entry name" value="Periplasmic binding protein-like II"/>
    <property type="match status" value="2"/>
</dbReference>
<evidence type="ECO:0000313" key="4">
    <source>
        <dbReference type="EMBL" id="GES07233.1"/>
    </source>
</evidence>
<name>A0A5M3WJL6_9ACTN</name>
<dbReference type="PROSITE" id="PS51257">
    <property type="entry name" value="PROKAR_LIPOPROTEIN"/>
    <property type="match status" value="1"/>
</dbReference>
<dbReference type="EMBL" id="BLAE01000005">
    <property type="protein sequence ID" value="GES07233.1"/>
    <property type="molecule type" value="Genomic_DNA"/>
</dbReference>
<dbReference type="PANTHER" id="PTHR35936">
    <property type="entry name" value="MEMBRANE-BOUND LYTIC MUREIN TRANSGLYCOSYLASE F"/>
    <property type="match status" value="1"/>
</dbReference>
<dbReference type="PANTHER" id="PTHR35936:SF17">
    <property type="entry name" value="ARGININE-BINDING EXTRACELLULAR PROTEIN ARTP"/>
    <property type="match status" value="1"/>
</dbReference>
<keyword evidence="1 2" id="KW-0732">Signal</keyword>
<dbReference type="InterPro" id="IPR001638">
    <property type="entry name" value="Solute-binding_3/MltF_N"/>
</dbReference>
<accession>A0A5M3WJL6</accession>
<feature type="domain" description="Solute-binding protein family 3/N-terminal" evidence="3">
    <location>
        <begin position="55"/>
        <end position="285"/>
    </location>
</feature>
<evidence type="ECO:0000313" key="5">
    <source>
        <dbReference type="Proteomes" id="UP000331127"/>
    </source>
</evidence>
<feature type="signal peptide" evidence="2">
    <location>
        <begin position="1"/>
        <end position="25"/>
    </location>
</feature>
<evidence type="ECO:0000256" key="2">
    <source>
        <dbReference type="SAM" id="SignalP"/>
    </source>
</evidence>
<dbReference type="Pfam" id="PF00497">
    <property type="entry name" value="SBP_bac_3"/>
    <property type="match status" value="1"/>
</dbReference>